<feature type="transmembrane region" description="Helical" evidence="1">
    <location>
        <begin position="411"/>
        <end position="430"/>
    </location>
</feature>
<evidence type="ECO:0000313" key="2">
    <source>
        <dbReference type="EMBL" id="MBC6680866.1"/>
    </source>
</evidence>
<evidence type="ECO:0000256" key="1">
    <source>
        <dbReference type="SAM" id="Phobius"/>
    </source>
</evidence>
<dbReference type="AlphaFoldDB" id="A0A923NKN5"/>
<organism evidence="2 3">
    <name type="scientific">Zhenpiania hominis</name>
    <dbReference type="NCBI Taxonomy" id="2763644"/>
    <lineage>
        <taxon>Bacteria</taxon>
        <taxon>Bacillati</taxon>
        <taxon>Bacillota</taxon>
        <taxon>Clostridia</taxon>
        <taxon>Peptostreptococcales</taxon>
        <taxon>Anaerovoracaceae</taxon>
        <taxon>Zhenpiania</taxon>
    </lineage>
</organism>
<dbReference type="GO" id="GO:0016874">
    <property type="term" value="F:ligase activity"/>
    <property type="evidence" value="ECO:0007669"/>
    <property type="project" value="UniProtKB-KW"/>
</dbReference>
<proteinExistence type="predicted"/>
<dbReference type="RefSeq" id="WP_187303964.1">
    <property type="nucleotide sequence ID" value="NZ_JACRYT010000020.1"/>
</dbReference>
<feature type="transmembrane region" description="Helical" evidence="1">
    <location>
        <begin position="87"/>
        <end position="106"/>
    </location>
</feature>
<feature type="transmembrane region" description="Helical" evidence="1">
    <location>
        <begin position="178"/>
        <end position="195"/>
    </location>
</feature>
<comment type="caution">
    <text evidence="2">The sequence shown here is derived from an EMBL/GenBank/DDBJ whole genome shotgun (WGS) entry which is preliminary data.</text>
</comment>
<dbReference type="GO" id="GO:0016020">
    <property type="term" value="C:membrane"/>
    <property type="evidence" value="ECO:0007669"/>
    <property type="project" value="UniProtKB-SubCell"/>
</dbReference>
<name>A0A923NKN5_9FIRM</name>
<dbReference type="EMBL" id="JACRYT010000020">
    <property type="protein sequence ID" value="MBC6680866.1"/>
    <property type="molecule type" value="Genomic_DNA"/>
</dbReference>
<protein>
    <submittedName>
        <fullName evidence="2">O-antigen ligase family protein</fullName>
    </submittedName>
</protein>
<keyword evidence="1" id="KW-0472">Membrane</keyword>
<feature type="transmembrane region" description="Helical" evidence="1">
    <location>
        <begin position="48"/>
        <end position="67"/>
    </location>
</feature>
<keyword evidence="2" id="KW-0436">Ligase</keyword>
<sequence length="489" mass="56234">MMKSKLIGNKIEDNISLKTLFGFCFLFLIVNFFINLCMPFPFAKGLAWRIILNIGYVLIFLVDLILIARCFRECKKILVCEVYKNKWILLFLAAYLIWDLINFIYADHFEYAAGKIMSMIEFFLILINFVLYTSWRDINKVFLCLGLTSLGISVVYLVGFLTGDYCFYLRKISALSDYNVSSTAILLGTIANFYIATRNGIPMGKRLSLFFLNFVLNIPVVLLSGSRKNLVIICGLILFYVCVFLVKAIYQTQKKFCNDNRLKKRMLLVFTLIFTICSMGTMVFLLKSYSDNRYEQYLSGSYTWVRYGEHEQGDGEIIRETDVKERYETIRSGESSNARMIIWKTSLNWIKEMSTLEKVIGGGNSHNSEIFDDLDHPINQKCRVLYADVDDEEKNWLYPHNIVLGDMLDGGIIKIILLFGVILTMIFKVCKSIFYKSEMGFAVLWIGGTILIMLMTSGSLGLFGNKFFWIPFSLTLGLEQAKPEDAEGR</sequence>
<reference evidence="2" key="1">
    <citation type="submission" date="2020-08" db="EMBL/GenBank/DDBJ databases">
        <title>Genome public.</title>
        <authorList>
            <person name="Liu C."/>
            <person name="Sun Q."/>
        </authorList>
    </citation>
    <scope>NUCLEOTIDE SEQUENCE</scope>
    <source>
        <strain evidence="2">BX12</strain>
    </source>
</reference>
<keyword evidence="1" id="KW-0812">Transmembrane</keyword>
<feature type="transmembrane region" description="Helical" evidence="1">
    <location>
        <begin position="230"/>
        <end position="250"/>
    </location>
</feature>
<feature type="transmembrane region" description="Helical" evidence="1">
    <location>
        <begin position="207"/>
        <end position="224"/>
    </location>
</feature>
<dbReference type="Proteomes" id="UP000602647">
    <property type="component" value="Unassembled WGS sequence"/>
</dbReference>
<keyword evidence="1" id="KW-1133">Transmembrane helix</keyword>
<feature type="transmembrane region" description="Helical" evidence="1">
    <location>
        <begin position="266"/>
        <end position="286"/>
    </location>
</feature>
<evidence type="ECO:0000313" key="3">
    <source>
        <dbReference type="Proteomes" id="UP000602647"/>
    </source>
</evidence>
<gene>
    <name evidence="2" type="ORF">H9L42_13640</name>
</gene>
<keyword evidence="3" id="KW-1185">Reference proteome</keyword>
<feature type="transmembrane region" description="Helical" evidence="1">
    <location>
        <begin position="442"/>
        <end position="463"/>
    </location>
</feature>
<feature type="transmembrane region" description="Helical" evidence="1">
    <location>
        <begin position="112"/>
        <end position="132"/>
    </location>
</feature>
<feature type="transmembrane region" description="Helical" evidence="1">
    <location>
        <begin position="141"/>
        <end position="158"/>
    </location>
</feature>
<feature type="transmembrane region" description="Helical" evidence="1">
    <location>
        <begin position="20"/>
        <end position="42"/>
    </location>
</feature>
<accession>A0A923NKN5</accession>